<evidence type="ECO:0000313" key="14">
    <source>
        <dbReference type="Proteomes" id="UP000286746"/>
    </source>
</evidence>
<keyword evidence="9 13" id="KW-0012">Acyltransferase</keyword>
<evidence type="ECO:0000256" key="5">
    <source>
        <dbReference type="ARBA" id="ARBA00022516"/>
    </source>
</evidence>
<dbReference type="AlphaFoldDB" id="A0A401VV97"/>
<dbReference type="RefSeq" id="WP_170251529.1">
    <property type="nucleotide sequence ID" value="NZ_BHZD01000001.1"/>
</dbReference>
<feature type="domain" description="O-acyltransferase WSD1 C-terminal" evidence="12">
    <location>
        <begin position="300"/>
        <end position="437"/>
    </location>
</feature>
<reference evidence="13 14" key="1">
    <citation type="submission" date="2018-11" db="EMBL/GenBank/DDBJ databases">
        <title>Whole genome sequence of Streptomyces paromomycinus NBRC 15454(T).</title>
        <authorList>
            <person name="Komaki H."/>
            <person name="Tamura T."/>
        </authorList>
    </citation>
    <scope>NUCLEOTIDE SEQUENCE [LARGE SCALE GENOMIC DNA]</scope>
    <source>
        <strain evidence="13 14">NBRC 15454</strain>
    </source>
</reference>
<dbReference type="GO" id="GO:0071731">
    <property type="term" value="P:response to nitric oxide"/>
    <property type="evidence" value="ECO:0007669"/>
    <property type="project" value="TreeGrafter"/>
</dbReference>
<evidence type="ECO:0000256" key="4">
    <source>
        <dbReference type="ARBA" id="ARBA00013244"/>
    </source>
</evidence>
<evidence type="ECO:0000256" key="1">
    <source>
        <dbReference type="ARBA" id="ARBA00004771"/>
    </source>
</evidence>
<sequence>MDRKYVPSRQFLNSLETLMWRAETDVCRFDAVLIGVLDRAPEWEHLTSFCGHLARHLPRMRQRVGAAPAAGQRPAWTPDPAFAVTRHMRRIRAPGTGGPRELLDLAGRIAQSPLDRAKPLWSLALVEGLRGGEAAVVLRIHHAVTDGMGLWWALQARLPRSREASLAPVPAASCGFATRTHAPSPRPSGVTPYLLEKPAYAATYAERLAQSLRLLVPPPASPSPLLGGRSRAGRFEAEELPMARLRAVGRALDASLGALCTAGLLGALQDYHSHFGVRVHTIPMAVPVSLRSLADRGPQNSFGAVRLPVPMSAAGMADRVRTLERLLSRRTGGATDLAVPAAAEVLCPLPGFLSARIAWPLLRSSDLHTSTVPGFSRPVYLSGARVTAMLPFGPRGGSAAMAAFMPHGDRCAVGVHLDPAAITDPDLFSRLLHQNYDSLLASADGAPRRIRKSHGRGVAEVRNQTFERDEQLRE</sequence>
<evidence type="ECO:0000256" key="3">
    <source>
        <dbReference type="ARBA" id="ARBA00009587"/>
    </source>
</evidence>
<dbReference type="PANTHER" id="PTHR31650">
    <property type="entry name" value="O-ACYLTRANSFERASE (WSD1-LIKE) FAMILY PROTEIN"/>
    <property type="match status" value="1"/>
</dbReference>
<accession>A0A401VV97</accession>
<evidence type="ECO:0000256" key="9">
    <source>
        <dbReference type="ARBA" id="ARBA00023315"/>
    </source>
</evidence>
<gene>
    <name evidence="13" type="ORF">GKJPGBOP_00647</name>
</gene>
<keyword evidence="8" id="KW-0443">Lipid metabolism</keyword>
<keyword evidence="7" id="KW-0319">Glycerol metabolism</keyword>
<comment type="pathway">
    <text evidence="1">Glycerolipid metabolism; triacylglycerol biosynthesis.</text>
</comment>
<dbReference type="SUPFAM" id="SSF52777">
    <property type="entry name" value="CoA-dependent acyltransferases"/>
    <property type="match status" value="1"/>
</dbReference>
<dbReference type="GO" id="GO:0001666">
    <property type="term" value="P:response to hypoxia"/>
    <property type="evidence" value="ECO:0007669"/>
    <property type="project" value="TreeGrafter"/>
</dbReference>
<keyword evidence="5" id="KW-0444">Lipid biosynthesis</keyword>
<protein>
    <recommendedName>
        <fullName evidence="4">diacylglycerol O-acyltransferase</fullName>
        <ecNumber evidence="4">2.3.1.20</ecNumber>
    </recommendedName>
</protein>
<dbReference type="Pfam" id="PF03007">
    <property type="entry name" value="WS_DGAT_cat"/>
    <property type="match status" value="1"/>
</dbReference>
<dbReference type="GO" id="GO:0019432">
    <property type="term" value="P:triglyceride biosynthetic process"/>
    <property type="evidence" value="ECO:0007669"/>
    <property type="project" value="UniProtKB-UniPathway"/>
</dbReference>
<dbReference type="Pfam" id="PF06974">
    <property type="entry name" value="WS_DGAT_C"/>
    <property type="match status" value="1"/>
</dbReference>
<dbReference type="GO" id="GO:0005886">
    <property type="term" value="C:plasma membrane"/>
    <property type="evidence" value="ECO:0007669"/>
    <property type="project" value="TreeGrafter"/>
</dbReference>
<dbReference type="InterPro" id="IPR009721">
    <property type="entry name" value="O-acyltransferase_WSD1_C"/>
</dbReference>
<dbReference type="EC" id="2.3.1.20" evidence="4"/>
<dbReference type="GO" id="GO:0051701">
    <property type="term" value="P:biological process involved in interaction with host"/>
    <property type="evidence" value="ECO:0007669"/>
    <property type="project" value="TreeGrafter"/>
</dbReference>
<evidence type="ECO:0000313" key="13">
    <source>
        <dbReference type="EMBL" id="GCD40994.1"/>
    </source>
</evidence>
<dbReference type="PANTHER" id="PTHR31650:SF1">
    <property type="entry name" value="WAX ESTER SYNTHASE_DIACYLGLYCEROL ACYLTRANSFERASE 4-RELATED"/>
    <property type="match status" value="1"/>
</dbReference>
<name>A0A401VV97_STREY</name>
<comment type="caution">
    <text evidence="13">The sequence shown here is derived from an EMBL/GenBank/DDBJ whole genome shotgun (WGS) entry which is preliminary data.</text>
</comment>
<evidence type="ECO:0000256" key="6">
    <source>
        <dbReference type="ARBA" id="ARBA00022679"/>
    </source>
</evidence>
<organism evidence="13 14">
    <name type="scientific">Streptomyces paromomycinus</name>
    <name type="common">Streptomyces rimosus subsp. paromomycinus</name>
    <dbReference type="NCBI Taxonomy" id="92743"/>
    <lineage>
        <taxon>Bacteria</taxon>
        <taxon>Bacillati</taxon>
        <taxon>Actinomycetota</taxon>
        <taxon>Actinomycetes</taxon>
        <taxon>Kitasatosporales</taxon>
        <taxon>Streptomycetaceae</taxon>
        <taxon>Streptomyces</taxon>
    </lineage>
</organism>
<dbReference type="Proteomes" id="UP000286746">
    <property type="component" value="Unassembled WGS sequence"/>
</dbReference>
<dbReference type="GO" id="GO:0006071">
    <property type="term" value="P:glycerol metabolic process"/>
    <property type="evidence" value="ECO:0007669"/>
    <property type="project" value="UniProtKB-KW"/>
</dbReference>
<keyword evidence="14" id="KW-1185">Reference proteome</keyword>
<comment type="catalytic activity">
    <reaction evidence="10">
        <text>an acyl-CoA + a 1,2-diacyl-sn-glycerol = a triacyl-sn-glycerol + CoA</text>
        <dbReference type="Rhea" id="RHEA:10868"/>
        <dbReference type="ChEBI" id="CHEBI:17815"/>
        <dbReference type="ChEBI" id="CHEBI:57287"/>
        <dbReference type="ChEBI" id="CHEBI:58342"/>
        <dbReference type="ChEBI" id="CHEBI:64615"/>
        <dbReference type="EC" id="2.3.1.20"/>
    </reaction>
</comment>
<evidence type="ECO:0000256" key="2">
    <source>
        <dbReference type="ARBA" id="ARBA00005189"/>
    </source>
</evidence>
<comment type="similarity">
    <text evidence="3">Belongs to the long-chain O-acyltransferase family.</text>
</comment>
<proteinExistence type="inferred from homology"/>
<dbReference type="EMBL" id="BHZD01000001">
    <property type="protein sequence ID" value="GCD40994.1"/>
    <property type="molecule type" value="Genomic_DNA"/>
</dbReference>
<evidence type="ECO:0000256" key="10">
    <source>
        <dbReference type="ARBA" id="ARBA00048109"/>
    </source>
</evidence>
<dbReference type="GO" id="GO:0004144">
    <property type="term" value="F:diacylglycerol O-acyltransferase activity"/>
    <property type="evidence" value="ECO:0007669"/>
    <property type="project" value="UniProtKB-EC"/>
</dbReference>
<evidence type="ECO:0000259" key="11">
    <source>
        <dbReference type="Pfam" id="PF03007"/>
    </source>
</evidence>
<evidence type="ECO:0000256" key="8">
    <source>
        <dbReference type="ARBA" id="ARBA00023098"/>
    </source>
</evidence>
<dbReference type="InterPro" id="IPR004255">
    <property type="entry name" value="O-acyltransferase_WSD1_N"/>
</dbReference>
<feature type="domain" description="O-acyltransferase WSD1-like N-terminal" evidence="11">
    <location>
        <begin position="14"/>
        <end position="256"/>
    </location>
</feature>
<dbReference type="UniPathway" id="UPA00282"/>
<keyword evidence="6 13" id="KW-0808">Transferase</keyword>
<dbReference type="InterPro" id="IPR045034">
    <property type="entry name" value="O-acyltransferase_WSD1-like"/>
</dbReference>
<comment type="pathway">
    <text evidence="2">Lipid metabolism.</text>
</comment>
<evidence type="ECO:0000256" key="7">
    <source>
        <dbReference type="ARBA" id="ARBA00022798"/>
    </source>
</evidence>
<evidence type="ECO:0000259" key="12">
    <source>
        <dbReference type="Pfam" id="PF06974"/>
    </source>
</evidence>